<evidence type="ECO:0000313" key="1">
    <source>
        <dbReference type="EnsemblPlants" id="MELO3C033803.2.1"/>
    </source>
</evidence>
<dbReference type="Gramene" id="MELO3C033803.2.1">
    <property type="protein sequence ID" value="MELO3C033803.2.1"/>
    <property type="gene ID" value="MELO3C033803.2"/>
</dbReference>
<evidence type="ECO:0008006" key="2">
    <source>
        <dbReference type="Google" id="ProtNLM"/>
    </source>
</evidence>
<accession>A0A9I9EHC1</accession>
<organism evidence="1">
    <name type="scientific">Cucumis melo</name>
    <name type="common">Muskmelon</name>
    <dbReference type="NCBI Taxonomy" id="3656"/>
    <lineage>
        <taxon>Eukaryota</taxon>
        <taxon>Viridiplantae</taxon>
        <taxon>Streptophyta</taxon>
        <taxon>Embryophyta</taxon>
        <taxon>Tracheophyta</taxon>
        <taxon>Spermatophyta</taxon>
        <taxon>Magnoliopsida</taxon>
        <taxon>eudicotyledons</taxon>
        <taxon>Gunneridae</taxon>
        <taxon>Pentapetalae</taxon>
        <taxon>rosids</taxon>
        <taxon>fabids</taxon>
        <taxon>Cucurbitales</taxon>
        <taxon>Cucurbitaceae</taxon>
        <taxon>Benincaseae</taxon>
        <taxon>Cucumis</taxon>
    </lineage>
</organism>
<dbReference type="AlphaFoldDB" id="A0A9I9EHC1"/>
<sequence length="84" mass="9561">MTSSSRASNHTWTKEEGAKLVECLVELVSSTKGLLHKSFPYYDDLSHVFDKDWTIGARLETFADVRSNVPNNFMTVFPLVIHMI</sequence>
<reference evidence="1" key="1">
    <citation type="submission" date="2023-03" db="UniProtKB">
        <authorList>
            <consortium name="EnsemblPlants"/>
        </authorList>
    </citation>
    <scope>IDENTIFICATION</scope>
</reference>
<dbReference type="PANTHER" id="PTHR46250:SF15">
    <property type="entry name" value="OS01G0523800 PROTEIN"/>
    <property type="match status" value="1"/>
</dbReference>
<name>A0A9I9EHC1_CUCME</name>
<dbReference type="EnsemblPlants" id="MELO3C033803.2.1">
    <property type="protein sequence ID" value="MELO3C033803.2.1"/>
    <property type="gene ID" value="MELO3C033803.2"/>
</dbReference>
<proteinExistence type="predicted"/>
<dbReference type="PANTHER" id="PTHR46250">
    <property type="entry name" value="MYB/SANT-LIKE DNA-BINDING DOMAIN PROTEIN-RELATED"/>
    <property type="match status" value="1"/>
</dbReference>
<protein>
    <recommendedName>
        <fullName evidence="2">Retrotransposon protein</fullName>
    </recommendedName>
</protein>